<dbReference type="GO" id="GO:0051205">
    <property type="term" value="P:protein insertion into membrane"/>
    <property type="evidence" value="ECO:0007669"/>
    <property type="project" value="TreeGrafter"/>
</dbReference>
<dbReference type="InterPro" id="IPR019998">
    <property type="entry name" value="Membr_insert_YidC"/>
</dbReference>
<dbReference type="CDD" id="cd19961">
    <property type="entry name" value="EcYidC-like_peri"/>
    <property type="match status" value="1"/>
</dbReference>
<evidence type="ECO:0000259" key="16">
    <source>
        <dbReference type="Pfam" id="PF14849"/>
    </source>
</evidence>
<evidence type="ECO:0000256" key="8">
    <source>
        <dbReference type="ARBA" id="ARBA00022989"/>
    </source>
</evidence>
<dbReference type="NCBIfam" id="NF002351">
    <property type="entry name" value="PRK01318.1-1"/>
    <property type="match status" value="1"/>
</dbReference>
<dbReference type="Pfam" id="PF14849">
    <property type="entry name" value="YidC_periplas"/>
    <property type="match status" value="1"/>
</dbReference>
<dbReference type="PRINTS" id="PR00701">
    <property type="entry name" value="60KDINNERMP"/>
</dbReference>
<feature type="compositionally biased region" description="Polar residues" evidence="14">
    <location>
        <begin position="28"/>
        <end position="44"/>
    </location>
</feature>
<dbReference type="GO" id="GO:0015031">
    <property type="term" value="P:protein transport"/>
    <property type="evidence" value="ECO:0007669"/>
    <property type="project" value="UniProtKB-KW"/>
</dbReference>
<feature type="region of interest" description="Disordered" evidence="14">
    <location>
        <begin position="28"/>
        <end position="62"/>
    </location>
</feature>
<dbReference type="InterPro" id="IPR047196">
    <property type="entry name" value="YidC_ALB_C"/>
</dbReference>
<keyword evidence="10 13" id="KW-0143">Chaperone</keyword>
<dbReference type="GO" id="GO:0005886">
    <property type="term" value="C:plasma membrane"/>
    <property type="evidence" value="ECO:0007669"/>
    <property type="project" value="UniProtKB-SubCell"/>
</dbReference>
<dbReference type="NCBIfam" id="NF002353">
    <property type="entry name" value="PRK01318.1-4"/>
    <property type="match status" value="1"/>
</dbReference>
<dbReference type="InterPro" id="IPR028055">
    <property type="entry name" value="YidC/Oxa/ALB_C"/>
</dbReference>
<gene>
    <name evidence="13" type="primary">yidC</name>
    <name evidence="17" type="ORF">B6S08_16685</name>
</gene>
<protein>
    <recommendedName>
        <fullName evidence="3 13">Membrane protein insertase YidC</fullName>
    </recommendedName>
    <alternativeName>
        <fullName evidence="12 13">Foldase YidC</fullName>
    </alternativeName>
    <alternativeName>
        <fullName evidence="11 13">Membrane integrase YidC</fullName>
    </alternativeName>
    <alternativeName>
        <fullName evidence="13">Membrane protein YidC</fullName>
    </alternativeName>
</protein>
<dbReference type="CDD" id="cd20070">
    <property type="entry name" value="5TM_YidC_Alb3"/>
    <property type="match status" value="1"/>
</dbReference>
<keyword evidence="6 13" id="KW-0812">Transmembrane</keyword>
<dbReference type="Pfam" id="PF02096">
    <property type="entry name" value="60KD_IMP"/>
    <property type="match status" value="1"/>
</dbReference>
<dbReference type="PRINTS" id="PR01900">
    <property type="entry name" value="YIDCPROTEIN"/>
</dbReference>
<feature type="transmembrane region" description="Helical" evidence="13">
    <location>
        <begin position="358"/>
        <end position="380"/>
    </location>
</feature>
<dbReference type="EMBL" id="NBIM01000009">
    <property type="protein sequence ID" value="OXY80547.1"/>
    <property type="molecule type" value="Genomic_DNA"/>
</dbReference>
<evidence type="ECO:0000313" key="18">
    <source>
        <dbReference type="Proteomes" id="UP000242757"/>
    </source>
</evidence>
<comment type="subunit">
    <text evidence="13">Interacts with the Sec translocase complex via SecD. Specifically interacts with transmembrane segments of nascent integral membrane proteins during membrane integration.</text>
</comment>
<feature type="transmembrane region" description="Helical" evidence="13">
    <location>
        <begin position="467"/>
        <end position="485"/>
    </location>
</feature>
<evidence type="ECO:0000259" key="15">
    <source>
        <dbReference type="Pfam" id="PF02096"/>
    </source>
</evidence>
<name>A0A233RAY5_9GAMM</name>
<feature type="transmembrane region" description="Helical" evidence="13">
    <location>
        <begin position="506"/>
        <end position="526"/>
    </location>
</feature>
<evidence type="ECO:0000256" key="1">
    <source>
        <dbReference type="ARBA" id="ARBA00004429"/>
    </source>
</evidence>
<feature type="domain" description="Membrane insertase YidC/Oxa/ALB C-terminal" evidence="15">
    <location>
        <begin position="361"/>
        <end position="539"/>
    </location>
</feature>
<comment type="similarity">
    <text evidence="2 13">Belongs to the OXA1/ALB3/YidC family. Type 1 subfamily.</text>
</comment>
<evidence type="ECO:0000256" key="2">
    <source>
        <dbReference type="ARBA" id="ARBA00010527"/>
    </source>
</evidence>
<keyword evidence="9 13" id="KW-0472">Membrane</keyword>
<keyword evidence="8 13" id="KW-1133">Transmembrane helix</keyword>
<evidence type="ECO:0000256" key="4">
    <source>
        <dbReference type="ARBA" id="ARBA00022448"/>
    </source>
</evidence>
<keyword evidence="4 13" id="KW-0813">Transport</keyword>
<keyword evidence="7 13" id="KW-0653">Protein transport</keyword>
<organism evidence="17 18">
    <name type="scientific">Oceanimonas doudoroffii</name>
    <dbReference type="NCBI Taxonomy" id="84158"/>
    <lineage>
        <taxon>Bacteria</taxon>
        <taxon>Pseudomonadati</taxon>
        <taxon>Pseudomonadota</taxon>
        <taxon>Gammaproteobacteria</taxon>
        <taxon>Aeromonadales</taxon>
        <taxon>Aeromonadaceae</taxon>
        <taxon>Oceanimonas</taxon>
    </lineage>
</organism>
<comment type="function">
    <text evidence="13">Required for the insertion and/or proper folding and/or complex formation of integral membrane proteins into the membrane. Involved in integration of membrane proteins that insert both dependently and independently of the Sec translocase complex, as well as at least some lipoproteins. Aids folding of multispanning membrane proteins.</text>
</comment>
<sequence>MESQRNILVIALLLVSFLIWQQWQTDKAPQPETAQQSTQTSTGDDSFIPESDQAGGEVPTDAPVTASRQLVTLISDTLELTIDTQGGDIVRAELLEHDDELNSDDKFVLLSNGANFVNVAQSGLIGRDGPDASADGRPVYQAEQGEFRLAEGEDRLSVPLTFTNEAGVTFTKTFTLERGRYVVGVNYDIRNQSDKPVQAQLYAQLKQSESKPGDDGGSMLMASAYRGPAYSTSETRYSKYDFQDVREANLNQTTEGGWIGMLQHYFVSAWVAPENGENQLYTRFLNNQGQGIIGFKAPVTTVAAGAEQSLSAKLWLGPKLQDEMAEVAPNLDLTVDYGWLWFIAQPLFKLLQILQGFVVNWGLAIVLTTFVVRGIMYPLTKAQYTSMAKMRMLQPKLMALRERYGDDRQKMSQGMMELYKKEKVNPLGGCLPILIQMPIFISLYWVLMESVELRHAPFMLWIDDLSVRDPYFVLPILMGASMYVIQKMSPTTITDPMQQKVMQFMPIIFTFFFLWFPAGLTLYWLVSNVVTISQQWYIFRQLEKKGLHSKATS</sequence>
<dbReference type="NCBIfam" id="NF002352">
    <property type="entry name" value="PRK01318.1-3"/>
    <property type="match status" value="1"/>
</dbReference>
<dbReference type="GO" id="GO:0032977">
    <property type="term" value="F:membrane insertase activity"/>
    <property type="evidence" value="ECO:0007669"/>
    <property type="project" value="InterPro"/>
</dbReference>
<reference evidence="17 18" key="1">
    <citation type="submission" date="2017-08" db="EMBL/GenBank/DDBJ databases">
        <title>A Genome Sequence of Oceanimonas doudoroffii ATCC 27123T.</title>
        <authorList>
            <person name="Brennan M.A."/>
            <person name="Maclea K.S."/>
            <person name="Mcclelland W.D."/>
            <person name="Trachtenberg A.M."/>
        </authorList>
    </citation>
    <scope>NUCLEOTIDE SEQUENCE [LARGE SCALE GENOMIC DNA]</scope>
    <source>
        <strain evidence="17 18">ATCC 27123</strain>
    </source>
</reference>
<evidence type="ECO:0000256" key="3">
    <source>
        <dbReference type="ARBA" id="ARBA00015325"/>
    </source>
</evidence>
<dbReference type="PANTHER" id="PTHR12428">
    <property type="entry name" value="OXA1"/>
    <property type="match status" value="1"/>
</dbReference>
<evidence type="ECO:0000256" key="14">
    <source>
        <dbReference type="SAM" id="MobiDB-lite"/>
    </source>
</evidence>
<evidence type="ECO:0000256" key="13">
    <source>
        <dbReference type="HAMAP-Rule" id="MF_01810"/>
    </source>
</evidence>
<dbReference type="InterPro" id="IPR028053">
    <property type="entry name" value="Membr_insert_YidC_N"/>
</dbReference>
<dbReference type="NCBIfam" id="TIGR03592">
    <property type="entry name" value="yidC_oxa1_cterm"/>
    <property type="match status" value="1"/>
</dbReference>
<evidence type="ECO:0000256" key="6">
    <source>
        <dbReference type="ARBA" id="ARBA00022692"/>
    </source>
</evidence>
<dbReference type="Gene3D" id="2.70.98.90">
    <property type="match status" value="1"/>
</dbReference>
<feature type="transmembrane region" description="Helical" evidence="13">
    <location>
        <begin position="424"/>
        <end position="447"/>
    </location>
</feature>
<evidence type="ECO:0000313" key="17">
    <source>
        <dbReference type="EMBL" id="OXY80547.1"/>
    </source>
</evidence>
<comment type="subcellular location">
    <subcellularLocation>
        <location evidence="1">Cell inner membrane</location>
        <topology evidence="1">Multi-pass membrane protein</topology>
    </subcellularLocation>
    <subcellularLocation>
        <location evidence="13">Cell membrane</location>
        <topology evidence="13">Multi-pass membrane protein</topology>
    </subcellularLocation>
</comment>
<evidence type="ECO:0000256" key="9">
    <source>
        <dbReference type="ARBA" id="ARBA00023136"/>
    </source>
</evidence>
<dbReference type="Proteomes" id="UP000242757">
    <property type="component" value="Unassembled WGS sequence"/>
</dbReference>
<evidence type="ECO:0000256" key="12">
    <source>
        <dbReference type="ARBA" id="ARBA00033342"/>
    </source>
</evidence>
<keyword evidence="5 13" id="KW-1003">Cell membrane</keyword>
<evidence type="ECO:0000256" key="5">
    <source>
        <dbReference type="ARBA" id="ARBA00022475"/>
    </source>
</evidence>
<evidence type="ECO:0000256" key="7">
    <source>
        <dbReference type="ARBA" id="ARBA00022927"/>
    </source>
</evidence>
<comment type="caution">
    <text evidence="17">The sequence shown here is derived from an EMBL/GenBank/DDBJ whole genome shotgun (WGS) entry which is preliminary data.</text>
</comment>
<dbReference type="InterPro" id="IPR038221">
    <property type="entry name" value="YidC_periplasmic_sf"/>
</dbReference>
<proteinExistence type="inferred from homology"/>
<dbReference type="NCBIfam" id="TIGR03593">
    <property type="entry name" value="yidC_nterm"/>
    <property type="match status" value="1"/>
</dbReference>
<dbReference type="AlphaFoldDB" id="A0A233RAY5"/>
<accession>A0A233RAY5</accession>
<feature type="domain" description="Membrane insertase YidC N-terminal" evidence="16">
    <location>
        <begin position="71"/>
        <end position="350"/>
    </location>
</feature>
<evidence type="ECO:0000256" key="11">
    <source>
        <dbReference type="ARBA" id="ARBA00033245"/>
    </source>
</evidence>
<evidence type="ECO:0000256" key="10">
    <source>
        <dbReference type="ARBA" id="ARBA00023186"/>
    </source>
</evidence>
<dbReference type="OrthoDB" id="9780552at2"/>
<dbReference type="RefSeq" id="WP_094201946.1">
    <property type="nucleotide sequence ID" value="NZ_NBIM01000009.1"/>
</dbReference>
<dbReference type="HAMAP" id="MF_01810">
    <property type="entry name" value="YidC_type1"/>
    <property type="match status" value="1"/>
</dbReference>
<dbReference type="InterPro" id="IPR001708">
    <property type="entry name" value="YidC/ALB3/OXA1/COX18"/>
</dbReference>
<dbReference type="PANTHER" id="PTHR12428:SF65">
    <property type="entry name" value="CYTOCHROME C OXIDASE ASSEMBLY PROTEIN COX18, MITOCHONDRIAL"/>
    <property type="match status" value="1"/>
</dbReference>
<keyword evidence="18" id="KW-1185">Reference proteome</keyword>